<reference evidence="2 3" key="1">
    <citation type="journal article" date="2010" name="Proc. Natl. Acad. Sci. U.S.A.">
        <title>Insights into evolution of multicellular fungi from the assembled chromosomes of the mushroom Coprinopsis cinerea (Coprinus cinereus).</title>
        <authorList>
            <person name="Stajich J.E."/>
            <person name="Wilke S.K."/>
            <person name="Ahren D."/>
            <person name="Au C.H."/>
            <person name="Birren B.W."/>
            <person name="Borodovsky M."/>
            <person name="Burns C."/>
            <person name="Canback B."/>
            <person name="Casselton L.A."/>
            <person name="Cheng C.K."/>
            <person name="Deng J."/>
            <person name="Dietrich F.S."/>
            <person name="Fargo D.C."/>
            <person name="Farman M.L."/>
            <person name="Gathman A.C."/>
            <person name="Goldberg J."/>
            <person name="Guigo R."/>
            <person name="Hoegger P.J."/>
            <person name="Hooker J.B."/>
            <person name="Huggins A."/>
            <person name="James T.Y."/>
            <person name="Kamada T."/>
            <person name="Kilaru S."/>
            <person name="Kodira C."/>
            <person name="Kues U."/>
            <person name="Kupfer D."/>
            <person name="Kwan H.S."/>
            <person name="Lomsadze A."/>
            <person name="Li W."/>
            <person name="Lilly W.W."/>
            <person name="Ma L.J."/>
            <person name="Mackey A.J."/>
            <person name="Manning G."/>
            <person name="Martin F."/>
            <person name="Muraguchi H."/>
            <person name="Natvig D.O."/>
            <person name="Palmerini H."/>
            <person name="Ramesh M.A."/>
            <person name="Rehmeyer C.J."/>
            <person name="Roe B.A."/>
            <person name="Shenoy N."/>
            <person name="Stanke M."/>
            <person name="Ter-Hovhannisyan V."/>
            <person name="Tunlid A."/>
            <person name="Velagapudi R."/>
            <person name="Vision T.J."/>
            <person name="Zeng Q."/>
            <person name="Zolan M.E."/>
            <person name="Pukkila P.J."/>
        </authorList>
    </citation>
    <scope>NUCLEOTIDE SEQUENCE [LARGE SCALE GENOMIC DNA]</scope>
    <source>
        <strain evidence="3">Okayama-7 / 130 / ATCC MYA-4618 / FGSC 9003</strain>
    </source>
</reference>
<evidence type="ECO:0000313" key="3">
    <source>
        <dbReference type="Proteomes" id="UP000001861"/>
    </source>
</evidence>
<keyword evidence="3" id="KW-1185">Reference proteome</keyword>
<dbReference type="EMBL" id="AACS02000002">
    <property type="protein sequence ID" value="EFI28385.1"/>
    <property type="molecule type" value="Genomic_DNA"/>
</dbReference>
<organism evidence="2 3">
    <name type="scientific">Coprinopsis cinerea (strain Okayama-7 / 130 / ATCC MYA-4618 / FGSC 9003)</name>
    <name type="common">Inky cap fungus</name>
    <name type="synonym">Hormographiella aspergillata</name>
    <dbReference type="NCBI Taxonomy" id="240176"/>
    <lineage>
        <taxon>Eukaryota</taxon>
        <taxon>Fungi</taxon>
        <taxon>Dikarya</taxon>
        <taxon>Basidiomycota</taxon>
        <taxon>Agaricomycotina</taxon>
        <taxon>Agaricomycetes</taxon>
        <taxon>Agaricomycetidae</taxon>
        <taxon>Agaricales</taxon>
        <taxon>Agaricineae</taxon>
        <taxon>Psathyrellaceae</taxon>
        <taxon>Coprinopsis</taxon>
    </lineage>
</organism>
<dbReference type="RefSeq" id="XP_002911879.1">
    <property type="nucleotide sequence ID" value="XM_002911833.1"/>
</dbReference>
<dbReference type="GeneID" id="9378757"/>
<dbReference type="Proteomes" id="UP000001861">
    <property type="component" value="Unassembled WGS sequence"/>
</dbReference>
<evidence type="ECO:0000313" key="2">
    <source>
        <dbReference type="EMBL" id="EFI28385.1"/>
    </source>
</evidence>
<dbReference type="HOGENOM" id="CLU_3124956_0_0_1"/>
<dbReference type="KEGG" id="cci:CC1G_13919"/>
<dbReference type="VEuPathDB" id="FungiDB:CC1G_13919"/>
<protein>
    <submittedName>
        <fullName evidence="2">Uncharacterized protein</fullName>
    </submittedName>
</protein>
<feature type="compositionally biased region" description="Gly residues" evidence="1">
    <location>
        <begin position="1"/>
        <end position="11"/>
    </location>
</feature>
<dbReference type="AlphaFoldDB" id="D6RKG9"/>
<gene>
    <name evidence="2" type="ORF">CC1G_13919</name>
</gene>
<sequence>MASKVGQGGEKSGFKSNQRVRMKETRVKGKDLNGAGWCEGCHCEQVGACC</sequence>
<evidence type="ECO:0000256" key="1">
    <source>
        <dbReference type="SAM" id="MobiDB-lite"/>
    </source>
</evidence>
<proteinExistence type="predicted"/>
<comment type="caution">
    <text evidence="2">The sequence shown here is derived from an EMBL/GenBank/DDBJ whole genome shotgun (WGS) entry which is preliminary data.</text>
</comment>
<name>D6RKG9_COPC7</name>
<feature type="region of interest" description="Disordered" evidence="1">
    <location>
        <begin position="1"/>
        <end position="26"/>
    </location>
</feature>
<dbReference type="InParanoid" id="D6RKG9"/>
<accession>D6RKG9</accession>